<evidence type="ECO:0000256" key="4">
    <source>
        <dbReference type="PROSITE-ProRule" id="PRU00027"/>
    </source>
</evidence>
<keyword evidence="7" id="KW-1185">Reference proteome</keyword>
<evidence type="ECO:0000256" key="3">
    <source>
        <dbReference type="ARBA" id="ARBA00022833"/>
    </source>
</evidence>
<dbReference type="InterPro" id="IPR036236">
    <property type="entry name" value="Znf_C2H2_sf"/>
</dbReference>
<keyword evidence="2 4" id="KW-0863">Zinc-finger</keyword>
<dbReference type="InterPro" id="IPR053031">
    <property type="entry name" value="Cuticle_assoc_protein"/>
</dbReference>
<gene>
    <name evidence="6" type="ORF">U9M48_012522</name>
</gene>
<dbReference type="SMART" id="SM00614">
    <property type="entry name" value="ZnF_BED"/>
    <property type="match status" value="1"/>
</dbReference>
<evidence type="ECO:0000256" key="2">
    <source>
        <dbReference type="ARBA" id="ARBA00022771"/>
    </source>
</evidence>
<accession>A0AAQ3SZT0</accession>
<evidence type="ECO:0000313" key="7">
    <source>
        <dbReference type="Proteomes" id="UP001341281"/>
    </source>
</evidence>
<keyword evidence="1" id="KW-0479">Metal-binding</keyword>
<dbReference type="AlphaFoldDB" id="A0AAQ3SZT0"/>
<organism evidence="6 7">
    <name type="scientific">Paspalum notatum var. saurae</name>
    <dbReference type="NCBI Taxonomy" id="547442"/>
    <lineage>
        <taxon>Eukaryota</taxon>
        <taxon>Viridiplantae</taxon>
        <taxon>Streptophyta</taxon>
        <taxon>Embryophyta</taxon>
        <taxon>Tracheophyta</taxon>
        <taxon>Spermatophyta</taxon>
        <taxon>Magnoliopsida</taxon>
        <taxon>Liliopsida</taxon>
        <taxon>Poales</taxon>
        <taxon>Poaceae</taxon>
        <taxon>PACMAD clade</taxon>
        <taxon>Panicoideae</taxon>
        <taxon>Andropogonodae</taxon>
        <taxon>Paspaleae</taxon>
        <taxon>Paspalinae</taxon>
        <taxon>Paspalum</taxon>
    </lineage>
</organism>
<proteinExistence type="predicted"/>
<dbReference type="EMBL" id="CP144747">
    <property type="protein sequence ID" value="WVZ62822.1"/>
    <property type="molecule type" value="Genomic_DNA"/>
</dbReference>
<evidence type="ECO:0000313" key="6">
    <source>
        <dbReference type="EMBL" id="WVZ62822.1"/>
    </source>
</evidence>
<dbReference type="SUPFAM" id="SSF57667">
    <property type="entry name" value="beta-beta-alpha zinc fingers"/>
    <property type="match status" value="1"/>
</dbReference>
<name>A0AAQ3SZT0_PASNO</name>
<dbReference type="PANTHER" id="PTHR34396">
    <property type="entry name" value="OS03G0264950 PROTEIN-RELATED"/>
    <property type="match status" value="1"/>
</dbReference>
<dbReference type="GO" id="GO:0006357">
    <property type="term" value="P:regulation of transcription by RNA polymerase II"/>
    <property type="evidence" value="ECO:0007669"/>
    <property type="project" value="TreeGrafter"/>
</dbReference>
<evidence type="ECO:0000256" key="1">
    <source>
        <dbReference type="ARBA" id="ARBA00022723"/>
    </source>
</evidence>
<dbReference type="Proteomes" id="UP001341281">
    <property type="component" value="Chromosome 03"/>
</dbReference>
<dbReference type="GO" id="GO:0005634">
    <property type="term" value="C:nucleus"/>
    <property type="evidence" value="ECO:0007669"/>
    <property type="project" value="TreeGrafter"/>
</dbReference>
<feature type="domain" description="BED-type" evidence="5">
    <location>
        <begin position="36"/>
        <end position="94"/>
    </location>
</feature>
<dbReference type="PROSITE" id="PS50808">
    <property type="entry name" value="ZF_BED"/>
    <property type="match status" value="1"/>
</dbReference>
<keyword evidence="3" id="KW-0862">Zinc</keyword>
<dbReference type="GO" id="GO:1990837">
    <property type="term" value="F:sequence-specific double-stranded DNA binding"/>
    <property type="evidence" value="ECO:0007669"/>
    <property type="project" value="TreeGrafter"/>
</dbReference>
<dbReference type="GO" id="GO:0008270">
    <property type="term" value="F:zinc ion binding"/>
    <property type="evidence" value="ECO:0007669"/>
    <property type="project" value="UniProtKB-KW"/>
</dbReference>
<evidence type="ECO:0000259" key="5">
    <source>
        <dbReference type="PROSITE" id="PS50808"/>
    </source>
</evidence>
<sequence length="184" mass="20994">MDDHDIDAEHDVLKDVAPAANVGDGVVWLLVKMNEYHRQPCWKHITKKEVIEDGVIHYFAVCNYCQRELSAGSGSGTGHLNRHYKACLARLGQTRGGDSPIMLGESLNFKNLIQRAFCPQYQPVTRRTTKSDLFSLYEKKLAALKEDFKKVQFSFALTSDIWTSSHQKLVMFLLLTTTWMILML</sequence>
<protein>
    <recommendedName>
        <fullName evidence="5">BED-type domain-containing protein</fullName>
    </recommendedName>
</protein>
<dbReference type="InterPro" id="IPR003656">
    <property type="entry name" value="Znf_BED"/>
</dbReference>
<dbReference type="PANTHER" id="PTHR34396:SF30">
    <property type="entry name" value="OS10G0378900 PROTEIN"/>
    <property type="match status" value="1"/>
</dbReference>
<dbReference type="Pfam" id="PF02892">
    <property type="entry name" value="zf-BED"/>
    <property type="match status" value="1"/>
</dbReference>
<reference evidence="6 7" key="1">
    <citation type="submission" date="2024-02" db="EMBL/GenBank/DDBJ databases">
        <title>High-quality chromosome-scale genome assembly of Pensacola bahiagrass (Paspalum notatum Flugge var. saurae).</title>
        <authorList>
            <person name="Vega J.M."/>
            <person name="Podio M."/>
            <person name="Orjuela J."/>
            <person name="Siena L.A."/>
            <person name="Pessino S.C."/>
            <person name="Combes M.C."/>
            <person name="Mariac C."/>
            <person name="Albertini E."/>
            <person name="Pupilli F."/>
            <person name="Ortiz J.P.A."/>
            <person name="Leblanc O."/>
        </authorList>
    </citation>
    <scope>NUCLEOTIDE SEQUENCE [LARGE SCALE GENOMIC DNA]</scope>
    <source>
        <strain evidence="6">R1</strain>
        <tissue evidence="6">Leaf</tissue>
    </source>
</reference>